<keyword evidence="4" id="KW-0813">Transport</keyword>
<keyword evidence="11" id="KW-1185">Reference proteome</keyword>
<dbReference type="AlphaFoldDB" id="A0A8C9GR12"/>
<evidence type="ECO:0000313" key="11">
    <source>
        <dbReference type="Proteomes" id="UP000694416"/>
    </source>
</evidence>
<keyword evidence="6" id="KW-0833">Ubl conjugation pathway</keyword>
<reference evidence="10" key="2">
    <citation type="submission" date="2025-09" db="UniProtKB">
        <authorList>
            <consortium name="Ensembl"/>
        </authorList>
    </citation>
    <scope>IDENTIFICATION</scope>
</reference>
<dbReference type="GO" id="GO:0005829">
    <property type="term" value="C:cytosol"/>
    <property type="evidence" value="ECO:0007669"/>
    <property type="project" value="TreeGrafter"/>
</dbReference>
<evidence type="ECO:0000256" key="1">
    <source>
        <dbReference type="ARBA" id="ARBA00004496"/>
    </source>
</evidence>
<dbReference type="GO" id="GO:0000045">
    <property type="term" value="P:autophagosome assembly"/>
    <property type="evidence" value="ECO:0007669"/>
    <property type="project" value="TreeGrafter"/>
</dbReference>
<evidence type="ECO:0000256" key="2">
    <source>
        <dbReference type="ARBA" id="ARBA00007683"/>
    </source>
</evidence>
<dbReference type="InterPro" id="IPR007135">
    <property type="entry name" value="Atg3/Atg10"/>
</dbReference>
<dbReference type="GO" id="GO:0000422">
    <property type="term" value="P:autophagy of mitochondrion"/>
    <property type="evidence" value="ECO:0007669"/>
    <property type="project" value="TreeGrafter"/>
</dbReference>
<dbReference type="GO" id="GO:0044804">
    <property type="term" value="P:nucleophagy"/>
    <property type="evidence" value="ECO:0007669"/>
    <property type="project" value="TreeGrafter"/>
</dbReference>
<comment type="similarity">
    <text evidence="2">Belongs to the ATG3 family.</text>
</comment>
<evidence type="ECO:0000256" key="8">
    <source>
        <dbReference type="ARBA" id="ARBA00023006"/>
    </source>
</evidence>
<evidence type="ECO:0000256" key="7">
    <source>
        <dbReference type="ARBA" id="ARBA00022927"/>
    </source>
</evidence>
<dbReference type="GO" id="GO:0061723">
    <property type="term" value="P:glycophagy"/>
    <property type="evidence" value="ECO:0007669"/>
    <property type="project" value="TreeGrafter"/>
</dbReference>
<accession>A0A8C9GR12</accession>
<sequence length="162" mass="19181">MSELSNVKHKIGDTYRKAYSYFKPINKSSSFIKNGTLTPLEFVEAGDFLTHKFKTWKWQDADTNRTVSYLPKEKQYLITRNVPCKYRIKDLNNIIRDWDVVENDWLLPKYEEENSASDIDEYVPIITEKKEENVNKQINKKKTKNITKENKITPIITINTEK</sequence>
<evidence type="ECO:0000313" key="10">
    <source>
        <dbReference type="Ensembl" id="ENSPTEP00000004965.1"/>
    </source>
</evidence>
<dbReference type="PANTHER" id="PTHR12866">
    <property type="entry name" value="UBIQUITIN-LIKE-CONJUGATING ENZYME ATG3"/>
    <property type="match status" value="1"/>
</dbReference>
<comment type="subcellular location">
    <subcellularLocation>
        <location evidence="1">Cytoplasm</location>
    </subcellularLocation>
</comment>
<evidence type="ECO:0000256" key="9">
    <source>
        <dbReference type="ARBA" id="ARBA00034553"/>
    </source>
</evidence>
<keyword evidence="7" id="KW-0653">Protein transport</keyword>
<dbReference type="Ensembl" id="ENSPTET00000007665.1">
    <property type="protein sequence ID" value="ENSPTEP00000004965.1"/>
    <property type="gene ID" value="ENSPTEG00000005777.1"/>
</dbReference>
<protein>
    <recommendedName>
        <fullName evidence="3">Ubiquitin-like-conjugating enzyme ATG3</fullName>
    </recommendedName>
    <alternativeName>
        <fullName evidence="9">Autophagy-related protein 3</fullName>
    </alternativeName>
</protein>
<proteinExistence type="inferred from homology"/>
<keyword evidence="5" id="KW-0963">Cytoplasm</keyword>
<dbReference type="Pfam" id="PF03987">
    <property type="entry name" value="Autophagy_act_C"/>
    <property type="match status" value="1"/>
</dbReference>
<organism evidence="10 11">
    <name type="scientific">Piliocolobus tephrosceles</name>
    <name type="common">Ugandan red Colobus</name>
    <dbReference type="NCBI Taxonomy" id="591936"/>
    <lineage>
        <taxon>Eukaryota</taxon>
        <taxon>Metazoa</taxon>
        <taxon>Chordata</taxon>
        <taxon>Craniata</taxon>
        <taxon>Vertebrata</taxon>
        <taxon>Euteleostomi</taxon>
        <taxon>Mammalia</taxon>
        <taxon>Eutheria</taxon>
        <taxon>Euarchontoglires</taxon>
        <taxon>Primates</taxon>
        <taxon>Haplorrhini</taxon>
        <taxon>Catarrhini</taxon>
        <taxon>Cercopithecidae</taxon>
        <taxon>Colobinae</taxon>
        <taxon>Piliocolobus</taxon>
    </lineage>
</organism>
<dbReference type="GO" id="GO:0019776">
    <property type="term" value="F:Atg8-family ligase activity"/>
    <property type="evidence" value="ECO:0007669"/>
    <property type="project" value="TreeGrafter"/>
</dbReference>
<dbReference type="GO" id="GO:0015031">
    <property type="term" value="P:protein transport"/>
    <property type="evidence" value="ECO:0007669"/>
    <property type="project" value="UniProtKB-KW"/>
</dbReference>
<name>A0A8C9GR12_9PRIM</name>
<evidence type="ECO:0000256" key="4">
    <source>
        <dbReference type="ARBA" id="ARBA00022448"/>
    </source>
</evidence>
<dbReference type="Proteomes" id="UP000694416">
    <property type="component" value="Unplaced"/>
</dbReference>
<dbReference type="GO" id="GO:0000407">
    <property type="term" value="C:phagophore assembly site"/>
    <property type="evidence" value="ECO:0007669"/>
    <property type="project" value="TreeGrafter"/>
</dbReference>
<evidence type="ECO:0000256" key="5">
    <source>
        <dbReference type="ARBA" id="ARBA00022490"/>
    </source>
</evidence>
<evidence type="ECO:0000256" key="3">
    <source>
        <dbReference type="ARBA" id="ARBA00017573"/>
    </source>
</evidence>
<evidence type="ECO:0000256" key="6">
    <source>
        <dbReference type="ARBA" id="ARBA00022786"/>
    </source>
</evidence>
<reference evidence="10" key="1">
    <citation type="submission" date="2025-08" db="UniProtKB">
        <authorList>
            <consortium name="Ensembl"/>
        </authorList>
    </citation>
    <scope>IDENTIFICATION</scope>
</reference>
<dbReference type="PANTHER" id="PTHR12866:SF2">
    <property type="entry name" value="UBIQUITIN-LIKE-CONJUGATING ENZYME ATG3"/>
    <property type="match status" value="1"/>
</dbReference>
<keyword evidence="8" id="KW-0072">Autophagy</keyword>